<dbReference type="OrthoDB" id="5396681at2759"/>
<dbReference type="Gene3D" id="1.20.58.340">
    <property type="entry name" value="Magnesium transport protein CorA, transmembrane region"/>
    <property type="match status" value="1"/>
</dbReference>
<dbReference type="GO" id="GO:0016020">
    <property type="term" value="C:membrane"/>
    <property type="evidence" value="ECO:0007669"/>
    <property type="project" value="UniProtKB-SubCell"/>
</dbReference>
<dbReference type="Pfam" id="PF26616">
    <property type="entry name" value="CorA-like"/>
    <property type="match status" value="1"/>
</dbReference>
<sequence>MNLSESWPNAVPLLSPTIPSYYESTRPYHHDRAFVTKPEKADIHLFDKGAIPSELHFNHSDAFERHIATTPKPRFRVVLISSAKSVCPLGITEPAFHRLLDQYDIDRSFRGLCLTFGDKPKHADAGRGAMRILRHSNGIIDLHYLLSYPEDDLKSATAPDWTIRQVEVFQRIDPANAENLWIILSARRKSRLQQALDAFMQASTTNHALADWSILPRLVFTTYMSNWRWYIASLGAKIDKAVRWSPAKIYGMRRSDDQRAFSVLKPQSLGDQLAPLCAWLTVALRTVQQLRRVNEILHQYHGLDGRYYRSLDVELLMQEADLTSCVDSVQVLEKKIQSIANMQSVILNLNYQDVAAQVNSQMLKLGTESFDDSSTVKSMTLVTLIYLPASFVSSILGMNLFDFDGGDEKNGGFTISNQFWIFVVIAVPLTLLTLLSWYLFTRRTKKARARLTNGPHSFAQDENPMQQVESWVS</sequence>
<dbReference type="EMBL" id="KZ821240">
    <property type="protein sequence ID" value="PYH43991.1"/>
    <property type="molecule type" value="Genomic_DNA"/>
</dbReference>
<keyword evidence="4 6" id="KW-0472">Membrane</keyword>
<evidence type="ECO:0000256" key="4">
    <source>
        <dbReference type="ARBA" id="ARBA00023136"/>
    </source>
</evidence>
<evidence type="ECO:0000256" key="5">
    <source>
        <dbReference type="SAM" id="MobiDB-lite"/>
    </source>
</evidence>
<reference evidence="8 9" key="1">
    <citation type="submission" date="2016-12" db="EMBL/GenBank/DDBJ databases">
        <title>The genomes of Aspergillus section Nigri reveals drivers in fungal speciation.</title>
        <authorList>
            <consortium name="DOE Joint Genome Institute"/>
            <person name="Vesth T.C."/>
            <person name="Nybo J."/>
            <person name="Theobald S."/>
            <person name="Brandl J."/>
            <person name="Frisvad J.C."/>
            <person name="Nielsen K.F."/>
            <person name="Lyhne E.K."/>
            <person name="Kogle M.E."/>
            <person name="Kuo A."/>
            <person name="Riley R."/>
            <person name="Clum A."/>
            <person name="Nolan M."/>
            <person name="Lipzen A."/>
            <person name="Salamov A."/>
            <person name="Henrissat B."/>
            <person name="Wiebenga A."/>
            <person name="De Vries R.P."/>
            <person name="Grigoriev I.V."/>
            <person name="Mortensen U.H."/>
            <person name="Andersen M.R."/>
            <person name="Baker S.E."/>
        </authorList>
    </citation>
    <scope>NUCLEOTIDE SEQUENCE [LARGE SCALE GENOMIC DNA]</scope>
    <source>
        <strain evidence="8 9">JOP 1030-1</strain>
    </source>
</reference>
<dbReference type="AlphaFoldDB" id="A0A318Z9B6"/>
<proteinExistence type="predicted"/>
<dbReference type="STRING" id="1450539.A0A318Z9B6"/>
<feature type="region of interest" description="Disordered" evidence="5">
    <location>
        <begin position="454"/>
        <end position="473"/>
    </location>
</feature>
<evidence type="ECO:0000256" key="2">
    <source>
        <dbReference type="ARBA" id="ARBA00022692"/>
    </source>
</evidence>
<comment type="subcellular location">
    <subcellularLocation>
        <location evidence="1">Membrane</location>
        <topology evidence="1">Multi-pass membrane protein</topology>
    </subcellularLocation>
</comment>
<dbReference type="Proteomes" id="UP000248349">
    <property type="component" value="Unassembled WGS sequence"/>
</dbReference>
<feature type="domain" description="CorA-like transporter" evidence="7">
    <location>
        <begin position="31"/>
        <end position="242"/>
    </location>
</feature>
<accession>A0A318Z9B6</accession>
<dbReference type="InterPro" id="IPR058257">
    <property type="entry name" value="CorA-like_dom"/>
</dbReference>
<name>A0A318Z9B6_9EURO</name>
<feature type="compositionally biased region" description="Polar residues" evidence="5">
    <location>
        <begin position="463"/>
        <end position="473"/>
    </location>
</feature>
<feature type="transmembrane region" description="Helical" evidence="6">
    <location>
        <begin position="419"/>
        <end position="440"/>
    </location>
</feature>
<protein>
    <recommendedName>
        <fullName evidence="7">CorA-like transporter domain-containing protein</fullName>
    </recommendedName>
</protein>
<dbReference type="RefSeq" id="XP_025429973.1">
    <property type="nucleotide sequence ID" value="XM_025571965.1"/>
</dbReference>
<evidence type="ECO:0000313" key="9">
    <source>
        <dbReference type="Proteomes" id="UP000248349"/>
    </source>
</evidence>
<organism evidence="8 9">
    <name type="scientific">Aspergillus saccharolyticus JOP 1030-1</name>
    <dbReference type="NCBI Taxonomy" id="1450539"/>
    <lineage>
        <taxon>Eukaryota</taxon>
        <taxon>Fungi</taxon>
        <taxon>Dikarya</taxon>
        <taxon>Ascomycota</taxon>
        <taxon>Pezizomycotina</taxon>
        <taxon>Eurotiomycetes</taxon>
        <taxon>Eurotiomycetidae</taxon>
        <taxon>Eurotiales</taxon>
        <taxon>Aspergillaceae</taxon>
        <taxon>Aspergillus</taxon>
        <taxon>Aspergillus subgen. Circumdati</taxon>
    </lineage>
</organism>
<evidence type="ECO:0000313" key="8">
    <source>
        <dbReference type="EMBL" id="PYH43991.1"/>
    </source>
</evidence>
<keyword evidence="2 6" id="KW-0812">Transmembrane</keyword>
<keyword evidence="9" id="KW-1185">Reference proteome</keyword>
<gene>
    <name evidence="8" type="ORF">BP01DRAFT_299882</name>
</gene>
<evidence type="ECO:0000256" key="3">
    <source>
        <dbReference type="ARBA" id="ARBA00022989"/>
    </source>
</evidence>
<evidence type="ECO:0000259" key="7">
    <source>
        <dbReference type="Pfam" id="PF26616"/>
    </source>
</evidence>
<dbReference type="SUPFAM" id="SSF144083">
    <property type="entry name" value="Magnesium transport protein CorA, transmembrane region"/>
    <property type="match status" value="1"/>
</dbReference>
<dbReference type="InterPro" id="IPR045863">
    <property type="entry name" value="CorA_TM1_TM2"/>
</dbReference>
<dbReference type="GeneID" id="37073193"/>
<feature type="transmembrane region" description="Helical" evidence="6">
    <location>
        <begin position="379"/>
        <end position="399"/>
    </location>
</feature>
<evidence type="ECO:0000256" key="1">
    <source>
        <dbReference type="ARBA" id="ARBA00004141"/>
    </source>
</evidence>
<keyword evidence="3 6" id="KW-1133">Transmembrane helix</keyword>
<evidence type="ECO:0000256" key="6">
    <source>
        <dbReference type="SAM" id="Phobius"/>
    </source>
</evidence>